<keyword evidence="1" id="KW-0808">Transferase</keyword>
<dbReference type="EMBL" id="CP095073">
    <property type="protein sequence ID" value="UOQ46321.1"/>
    <property type="molecule type" value="Genomic_DNA"/>
</dbReference>
<keyword evidence="3" id="KW-0489">Methyltransferase</keyword>
<dbReference type="InterPro" id="IPR029063">
    <property type="entry name" value="SAM-dependent_MTases_sf"/>
</dbReference>
<organism evidence="3 4">
    <name type="scientific">Halobacillus salinarum</name>
    <dbReference type="NCBI Taxonomy" id="2932257"/>
    <lineage>
        <taxon>Bacteria</taxon>
        <taxon>Bacillati</taxon>
        <taxon>Bacillota</taxon>
        <taxon>Bacilli</taxon>
        <taxon>Bacillales</taxon>
        <taxon>Bacillaceae</taxon>
        <taxon>Halobacillus</taxon>
    </lineage>
</organism>
<keyword evidence="4" id="KW-1185">Reference proteome</keyword>
<gene>
    <name evidence="3" type="ORF">MUN89_10630</name>
</gene>
<feature type="domain" description="Methyltransferase" evidence="2">
    <location>
        <begin position="40"/>
        <end position="133"/>
    </location>
</feature>
<dbReference type="PANTHER" id="PTHR43861">
    <property type="entry name" value="TRANS-ACONITATE 2-METHYLTRANSFERASE-RELATED"/>
    <property type="match status" value="1"/>
</dbReference>
<proteinExistence type="predicted"/>
<evidence type="ECO:0000313" key="4">
    <source>
        <dbReference type="Proteomes" id="UP000831787"/>
    </source>
</evidence>
<dbReference type="Gene3D" id="3.40.50.150">
    <property type="entry name" value="Vaccinia Virus protein VP39"/>
    <property type="match status" value="1"/>
</dbReference>
<dbReference type="CDD" id="cd02440">
    <property type="entry name" value="AdoMet_MTases"/>
    <property type="match status" value="1"/>
</dbReference>
<reference evidence="3 4" key="1">
    <citation type="submission" date="2022-04" db="EMBL/GenBank/DDBJ databases">
        <title>Halobacillus sp. isolated from saltern.</title>
        <authorList>
            <person name="Won M."/>
            <person name="Lee C.-M."/>
            <person name="Woen H.-Y."/>
            <person name="Kwon S.-W."/>
        </authorList>
    </citation>
    <scope>NUCLEOTIDE SEQUENCE [LARGE SCALE GENOMIC DNA]</scope>
    <source>
        <strain evidence="3 4">SSBR10-3</strain>
    </source>
</reference>
<accession>A0ABY4EQH1</accession>
<dbReference type="Gene3D" id="2.20.25.110">
    <property type="entry name" value="S-adenosyl-L-methionine-dependent methyltransferases"/>
    <property type="match status" value="1"/>
</dbReference>
<protein>
    <submittedName>
        <fullName evidence="3">Class I SAM-dependent methyltransferase</fullName>
    </submittedName>
</protein>
<name>A0ABY4EQH1_9BACI</name>
<evidence type="ECO:0000256" key="1">
    <source>
        <dbReference type="ARBA" id="ARBA00022679"/>
    </source>
</evidence>
<dbReference type="InterPro" id="IPR041698">
    <property type="entry name" value="Methyltransf_25"/>
</dbReference>
<dbReference type="GO" id="GO:0008168">
    <property type="term" value="F:methyltransferase activity"/>
    <property type="evidence" value="ECO:0007669"/>
    <property type="project" value="UniProtKB-KW"/>
</dbReference>
<dbReference type="RefSeq" id="WP_244713431.1">
    <property type="nucleotide sequence ID" value="NZ_CP095073.1"/>
</dbReference>
<dbReference type="GO" id="GO:0032259">
    <property type="term" value="P:methylation"/>
    <property type="evidence" value="ECO:0007669"/>
    <property type="project" value="UniProtKB-KW"/>
</dbReference>
<dbReference type="Pfam" id="PF13649">
    <property type="entry name" value="Methyltransf_25"/>
    <property type="match status" value="1"/>
</dbReference>
<dbReference type="Proteomes" id="UP000831787">
    <property type="component" value="Chromosome"/>
</dbReference>
<evidence type="ECO:0000259" key="2">
    <source>
        <dbReference type="Pfam" id="PF13649"/>
    </source>
</evidence>
<sequence>MSYGRMAQVYDQLMEDAPYDQWIYWTKEVLGHYYPGASSILELGCGTGEITYRLHNQRYEVTGVDLSEEMLALAAAKKPSSSIQWIHQDIRNLEGFSNLDCIVSYCDVLNYITTEEDLLQVMERTYTSLKTGGLFLFDVHSLSHMMENLNGRTFAEVHEDLSYIWFCDCGKEENTVLHDLTFFVQNEACTYDRFEEQHFQKGYSINKLRTLLEQAGFKLLQIHSDFIFSPAEAGDRLFFICQK</sequence>
<dbReference type="SUPFAM" id="SSF53335">
    <property type="entry name" value="S-adenosyl-L-methionine-dependent methyltransferases"/>
    <property type="match status" value="1"/>
</dbReference>
<evidence type="ECO:0000313" key="3">
    <source>
        <dbReference type="EMBL" id="UOQ46321.1"/>
    </source>
</evidence>